<proteinExistence type="predicted"/>
<dbReference type="Proteomes" id="UP000594464">
    <property type="component" value="Chromosome"/>
</dbReference>
<gene>
    <name evidence="1" type="ORF">G3M78_02305</name>
</gene>
<accession>A0A7T0C0G9</accession>
<organism evidence="1 2">
    <name type="scientific">Candidatus Nitrohelix vancouverensis</name>
    <dbReference type="NCBI Taxonomy" id="2705534"/>
    <lineage>
        <taxon>Bacteria</taxon>
        <taxon>Pseudomonadati</taxon>
        <taxon>Nitrospinota/Tectimicrobiota group</taxon>
        <taxon>Nitrospinota</taxon>
        <taxon>Nitrospinia</taxon>
        <taxon>Nitrospinales</taxon>
        <taxon>Nitrospinaceae</taxon>
        <taxon>Candidatus Nitrohelix</taxon>
    </lineage>
</organism>
<evidence type="ECO:0000313" key="1">
    <source>
        <dbReference type="EMBL" id="QPJ64289.1"/>
    </source>
</evidence>
<name>A0A7T0C0G9_9BACT</name>
<dbReference type="AlphaFoldDB" id="A0A7T0C0G9"/>
<dbReference type="EMBL" id="CP048620">
    <property type="protein sequence ID" value="QPJ64289.1"/>
    <property type="molecule type" value="Genomic_DNA"/>
</dbReference>
<protein>
    <submittedName>
        <fullName evidence="1">Uncharacterized protein</fullName>
    </submittedName>
</protein>
<sequence>MDNSKKIRILAKFFPAGKDMSAFLEIDEPLDVLIDTLRELEKLRKLRIWTRDTFNLDLALAPQTFHALLDISAINFVESTDRNLEVQVVSLKETRQPDDPVTVGNLNIVMRELYRALEGAAEIKRAELKSLLFGKDIAADRVALAEDLLARWKHAREQRILFFPLPWKTRAVENELQAAFPQARVPRPLDPAFGQAMAEIDFYRHCLKLNDKWKALNLNMFELIRDEALSGALENVQEMGSLLWSVVYKYPTISGISELAGIRMDDIATLFADPKQSEA</sequence>
<evidence type="ECO:0000313" key="2">
    <source>
        <dbReference type="Proteomes" id="UP000594464"/>
    </source>
</evidence>
<dbReference type="KEGG" id="nva:G3M78_02305"/>
<reference evidence="2" key="1">
    <citation type="submission" date="2020-02" db="EMBL/GenBank/DDBJ databases">
        <title>Genomic and physiological characterization of two novel Nitrospinaceae genera.</title>
        <authorList>
            <person name="Mueller A.J."/>
            <person name="Jung M.-Y."/>
            <person name="Strachan C.R."/>
            <person name="Herbold C.W."/>
            <person name="Kirkegaard R.H."/>
            <person name="Daims H."/>
        </authorList>
    </citation>
    <scope>NUCLEOTIDE SEQUENCE [LARGE SCALE GENOMIC DNA]</scope>
</reference>